<feature type="chain" id="PRO_5042662244" description="1,3-beta-glucanosyltransferase" evidence="9">
    <location>
        <begin position="27"/>
        <end position="558"/>
    </location>
</feature>
<dbReference type="PANTHER" id="PTHR31468">
    <property type="entry name" value="1,3-BETA-GLUCANOSYLTRANSFERASE GAS1"/>
    <property type="match status" value="1"/>
</dbReference>
<evidence type="ECO:0000256" key="9">
    <source>
        <dbReference type="RuleBase" id="RU361209"/>
    </source>
</evidence>
<evidence type="ECO:0000256" key="1">
    <source>
        <dbReference type="ARBA" id="ARBA00004609"/>
    </source>
</evidence>
<evidence type="ECO:0000313" key="13">
    <source>
        <dbReference type="EMBL" id="KAK5107170.1"/>
    </source>
</evidence>
<dbReference type="GO" id="GO:0005886">
    <property type="term" value="C:plasma membrane"/>
    <property type="evidence" value="ECO:0007669"/>
    <property type="project" value="UniProtKB-SubCell"/>
</dbReference>
<dbReference type="InterPro" id="IPR012946">
    <property type="entry name" value="X8"/>
</dbReference>
<dbReference type="Gene3D" id="3.20.20.80">
    <property type="entry name" value="Glycosidases"/>
    <property type="match status" value="1"/>
</dbReference>
<keyword evidence="3 9" id="KW-0336">GPI-anchor</keyword>
<keyword evidence="5 9" id="KW-0472">Membrane</keyword>
<evidence type="ECO:0000256" key="7">
    <source>
        <dbReference type="ARBA" id="ARBA00023180"/>
    </source>
</evidence>
<feature type="signal peptide" evidence="9">
    <location>
        <begin position="1"/>
        <end position="26"/>
    </location>
</feature>
<keyword evidence="7" id="KW-0325">Glycoprotein</keyword>
<feature type="transmembrane region" description="Helical" evidence="11">
    <location>
        <begin position="538"/>
        <end position="557"/>
    </location>
</feature>
<evidence type="ECO:0000256" key="11">
    <source>
        <dbReference type="SAM" id="Phobius"/>
    </source>
</evidence>
<comment type="subcellular location">
    <subcellularLocation>
        <location evidence="1 9">Cell membrane</location>
        <topology evidence="1 9">Lipid-anchor</topology>
        <topology evidence="1 9">GPI-anchor</topology>
    </subcellularLocation>
</comment>
<keyword evidence="11" id="KW-0812">Transmembrane</keyword>
<comment type="similarity">
    <text evidence="2 9">Belongs to the glycosyl hydrolase 72 family.</text>
</comment>
<dbReference type="PANTHER" id="PTHR31468:SF2">
    <property type="entry name" value="1,3-BETA-GLUCANOSYLTRANSFERASE GAS1"/>
    <property type="match status" value="1"/>
</dbReference>
<keyword evidence="6" id="KW-1015">Disulfide bond</keyword>
<feature type="compositionally biased region" description="Low complexity" evidence="10">
    <location>
        <begin position="492"/>
        <end position="503"/>
    </location>
</feature>
<dbReference type="GO" id="GO:0031505">
    <property type="term" value="P:fungal-type cell wall organization"/>
    <property type="evidence" value="ECO:0007669"/>
    <property type="project" value="TreeGrafter"/>
</dbReference>
<dbReference type="Pfam" id="PF03198">
    <property type="entry name" value="Glyco_hydro_72"/>
    <property type="match status" value="1"/>
</dbReference>
<evidence type="ECO:0000256" key="2">
    <source>
        <dbReference type="ARBA" id="ARBA00007528"/>
    </source>
</evidence>
<dbReference type="Gene3D" id="1.20.58.1040">
    <property type="match status" value="1"/>
</dbReference>
<dbReference type="SUPFAM" id="SSF51445">
    <property type="entry name" value="(Trans)glycosidases"/>
    <property type="match status" value="1"/>
</dbReference>
<dbReference type="InterPro" id="IPR004886">
    <property type="entry name" value="Glucanosyltransferase"/>
</dbReference>
<keyword evidence="4 9" id="KW-0732">Signal</keyword>
<feature type="region of interest" description="Disordered" evidence="10">
    <location>
        <begin position="492"/>
        <end position="531"/>
    </location>
</feature>
<evidence type="ECO:0000256" key="6">
    <source>
        <dbReference type="ARBA" id="ARBA00023157"/>
    </source>
</evidence>
<comment type="function">
    <text evidence="9">Splits internally a 1,3-beta-glucan molecule and transfers the newly generated reducing end (the donor) to the non-reducing end of another 1,3-beta-glucan molecule (the acceptor) forming a 1,3-beta linkage, resulting in the elongation of 1,3-beta-glucan chains in the cell wall.</text>
</comment>
<dbReference type="Proteomes" id="UP001310890">
    <property type="component" value="Unassembled WGS sequence"/>
</dbReference>
<keyword evidence="8 9" id="KW-0449">Lipoprotein</keyword>
<feature type="compositionally biased region" description="Low complexity" evidence="10">
    <location>
        <begin position="512"/>
        <end position="529"/>
    </location>
</feature>
<evidence type="ECO:0000256" key="10">
    <source>
        <dbReference type="SAM" id="MobiDB-lite"/>
    </source>
</evidence>
<keyword evidence="9" id="KW-0808">Transferase</keyword>
<keyword evidence="11" id="KW-1133">Transmembrane helix</keyword>
<dbReference type="Pfam" id="PF07983">
    <property type="entry name" value="X8"/>
    <property type="match status" value="1"/>
</dbReference>
<evidence type="ECO:0000259" key="12">
    <source>
        <dbReference type="SMART" id="SM00768"/>
    </source>
</evidence>
<proteinExistence type="inferred from homology"/>
<dbReference type="InterPro" id="IPR017853">
    <property type="entry name" value="GH"/>
</dbReference>
<evidence type="ECO:0000256" key="3">
    <source>
        <dbReference type="ARBA" id="ARBA00022622"/>
    </source>
</evidence>
<evidence type="ECO:0000313" key="14">
    <source>
        <dbReference type="Proteomes" id="UP001310890"/>
    </source>
</evidence>
<name>A0AAN7T7U3_9PEZI</name>
<sequence>MRGYGAASATAVAIAATSLFMSTVSAAVDPIVIKGSKFFYKTNGTQFYIKGVAYQQDYNGGGANQTASTGNSFTTVDYTDPLADFSSCSRDIPYLQQLQTNTIRVYAIDPTKDHSQCMNALADAGIYVISDLSSPSQSINRDDPAWNDQLYARYTSVVDSLANYTNTLGFFAGNEVSNAPNNTEASAFVKAAVRDTKAYIKSMNYRTIGVGYATNDDAEIRVDMADYFNCGDSASAIDFWGYNIYSWCGDSSYTTSGYDVRTKEFSTYSVPAFFAEYGCNKVEPRTFTDVSTLYGPLMNGVWSGGIVYMYFQEANDFGLVSVSGNSVTPNQDFQNLKQELSNVTVSGVNSASYNPTNSAAACPTLDQTWAAEATPLPPSPNQQLCSCMYDSLGCVVASGASTSDYGTLFGQVCGYGASICDGIAANASTGTYGAYGMCNSTEQLAYAFNQYYLGQSAVASACSFGGSATTKPTSSSASGACATLLNEAGTAGTGTVTSSPSGTGAAGGSSGSGSSASGSASSSKGSAGSLKPSMESGLLPMVFIVTMAAVSGMGMILL</sequence>
<gene>
    <name evidence="13" type="ORF">LTR62_001664</name>
</gene>
<comment type="caution">
    <text evidence="13">The sequence shown here is derived from an EMBL/GenBank/DDBJ whole genome shotgun (WGS) entry which is preliminary data.</text>
</comment>
<dbReference type="GO" id="GO:0042124">
    <property type="term" value="F:1,3-beta-glucanosyltransferase activity"/>
    <property type="evidence" value="ECO:0007669"/>
    <property type="project" value="TreeGrafter"/>
</dbReference>
<evidence type="ECO:0000256" key="8">
    <source>
        <dbReference type="ARBA" id="ARBA00023288"/>
    </source>
</evidence>
<feature type="domain" description="X8" evidence="12">
    <location>
        <begin position="392"/>
        <end position="483"/>
    </location>
</feature>
<evidence type="ECO:0000256" key="5">
    <source>
        <dbReference type="ARBA" id="ARBA00023136"/>
    </source>
</evidence>
<reference evidence="13" key="1">
    <citation type="submission" date="2023-08" db="EMBL/GenBank/DDBJ databases">
        <title>Black Yeasts Isolated from many extreme environments.</title>
        <authorList>
            <person name="Coleine C."/>
            <person name="Stajich J.E."/>
            <person name="Selbmann L."/>
        </authorList>
    </citation>
    <scope>NUCLEOTIDE SEQUENCE</scope>
    <source>
        <strain evidence="13">CCFEE 5401</strain>
    </source>
</reference>
<organism evidence="13 14">
    <name type="scientific">Meristemomyces frigidus</name>
    <dbReference type="NCBI Taxonomy" id="1508187"/>
    <lineage>
        <taxon>Eukaryota</taxon>
        <taxon>Fungi</taxon>
        <taxon>Dikarya</taxon>
        <taxon>Ascomycota</taxon>
        <taxon>Pezizomycotina</taxon>
        <taxon>Dothideomycetes</taxon>
        <taxon>Dothideomycetidae</taxon>
        <taxon>Mycosphaerellales</taxon>
        <taxon>Teratosphaeriaceae</taxon>
        <taxon>Meristemomyces</taxon>
    </lineage>
</organism>
<dbReference type="EC" id="2.4.1.-" evidence="9"/>
<dbReference type="EMBL" id="JAVRRL010000136">
    <property type="protein sequence ID" value="KAK5107170.1"/>
    <property type="molecule type" value="Genomic_DNA"/>
</dbReference>
<dbReference type="AlphaFoldDB" id="A0AAN7T7U3"/>
<evidence type="ECO:0000256" key="4">
    <source>
        <dbReference type="ARBA" id="ARBA00022729"/>
    </source>
</evidence>
<dbReference type="SMART" id="SM00768">
    <property type="entry name" value="X8"/>
    <property type="match status" value="1"/>
</dbReference>
<dbReference type="GO" id="GO:0098552">
    <property type="term" value="C:side of membrane"/>
    <property type="evidence" value="ECO:0007669"/>
    <property type="project" value="UniProtKB-KW"/>
</dbReference>
<dbReference type="FunFam" id="3.20.20.80:FF:000038">
    <property type="entry name" value="1,3-beta-glucanosyltransferase"/>
    <property type="match status" value="1"/>
</dbReference>
<dbReference type="GO" id="GO:0071970">
    <property type="term" value="P:fungal-type cell wall (1-&gt;3)-beta-D-glucan biosynthetic process"/>
    <property type="evidence" value="ECO:0007669"/>
    <property type="project" value="TreeGrafter"/>
</dbReference>
<protein>
    <recommendedName>
        <fullName evidence="9">1,3-beta-glucanosyltransferase</fullName>
        <ecNumber evidence="9">2.4.1.-</ecNumber>
    </recommendedName>
</protein>
<accession>A0AAN7T7U3</accession>